<dbReference type="EMBL" id="LUKY01000032">
    <property type="protein sequence ID" value="OIZ95098.1"/>
    <property type="molecule type" value="Genomic_DNA"/>
</dbReference>
<gene>
    <name evidence="3" type="ORF">A1D18_03100</name>
</gene>
<reference evidence="3 4" key="1">
    <citation type="submission" date="2016-03" db="EMBL/GenBank/DDBJ databases">
        <title>Comparative genomics of Rickettsiella.</title>
        <authorList>
            <person name="Chandler C."/>
            <person name="Wang Y."/>
        </authorList>
    </citation>
    <scope>NUCLEOTIDE SEQUENCE [LARGE SCALE GENOMIC DNA]</scope>
    <source>
        <strain evidence="3 4">RCFS May 2013</strain>
    </source>
</reference>
<evidence type="ECO:0000313" key="4">
    <source>
        <dbReference type="Proteomes" id="UP000183924"/>
    </source>
</evidence>
<evidence type="ECO:0000256" key="1">
    <source>
        <dbReference type="SAM" id="Coils"/>
    </source>
</evidence>
<accession>A0A1J8NJL5</accession>
<dbReference type="Pfam" id="PF15521">
    <property type="entry name" value="Ntox11"/>
    <property type="match status" value="1"/>
</dbReference>
<evidence type="ECO:0000259" key="2">
    <source>
        <dbReference type="Pfam" id="PF15521"/>
    </source>
</evidence>
<sequence length="631" mass="73237">MTKENQDDSFVILQEGEITQLRHEALNHIRFGNDSLDNQFKRDIEFMSLAIVDYGLSEQDKLKADRLLKSMLLLFFGQVCYRHSSDQCFYPFDTLNNYFKTNTTLTHFPIAAILLHGSRVLIEFPSELARQIMDWLIIDKNSWRYAATHGISVLTEAERIDNNDNTTNPFIYKCLKEEKINIGQATINFAYNSVTGLMTSCSEFMQEHTSNKLDIAEHYGFDLALGGVGNQHFASKKMIQNNGEHGHLYINFYQGETQKSSGLLLGIEQSAPGKPDQYGGEHDLRVSDKCYSASGGDFFGKKPPLPEIYQKDYRGLSVLPFTYYDSLWNFITEETFNLIKTNFEKCKCLLSLLSRKKILAFIKHILNSSGGAKQQDFDQLFDHYFQEIPQFKVRMNQKINAIKGLETYHEQLALSHEKQQAEDKTITRLHHLEEQIQSLIYEKKTIKQASEKELTQLQQQFVDIQKEKNMLLFNLAKCFMQTVIRHMGWRANKSQKQTIMLSLQQLNAKEPQLEISSDHIKNLLKNFIGVSLMNRYGLNNGQTRSARACLNYLNLPEYHPLKTLLFLNTNKMDYDDLLRLIVGAEVKNKPIFISARYKKNLYRFYQEEGNRENQFDENKLMLATQQIMYTL</sequence>
<dbReference type="AlphaFoldDB" id="A0A1J8NJL5"/>
<keyword evidence="4" id="KW-1185">Reference proteome</keyword>
<dbReference type="Proteomes" id="UP000183924">
    <property type="component" value="Unassembled WGS sequence"/>
</dbReference>
<name>A0A1J8NJL5_9COXI</name>
<dbReference type="STRING" id="1225476.A1D18_03100"/>
<dbReference type="OrthoDB" id="5659781at2"/>
<proteinExistence type="predicted"/>
<comment type="caution">
    <text evidence="3">The sequence shown here is derived from an EMBL/GenBank/DDBJ whole genome shotgun (WGS) entry which is preliminary data.</text>
</comment>
<dbReference type="RefSeq" id="WP_071662360.1">
    <property type="nucleotide sequence ID" value="NZ_LUKY01000032.1"/>
</dbReference>
<protein>
    <recommendedName>
        <fullName evidence="2">Novel toxin 11 domain-containing protein</fullName>
    </recommendedName>
</protein>
<feature type="domain" description="Novel toxin 11" evidence="2">
    <location>
        <begin position="235"/>
        <end position="289"/>
    </location>
</feature>
<dbReference type="InterPro" id="IPR029121">
    <property type="entry name" value="Ntox11"/>
</dbReference>
<keyword evidence="1" id="KW-0175">Coiled coil</keyword>
<evidence type="ECO:0000313" key="3">
    <source>
        <dbReference type="EMBL" id="OIZ95098.1"/>
    </source>
</evidence>
<feature type="coiled-coil region" evidence="1">
    <location>
        <begin position="429"/>
        <end position="467"/>
    </location>
</feature>
<organism evidence="3 4">
    <name type="scientific">Candidatus Rickettsiella isopodorum</name>
    <dbReference type="NCBI Taxonomy" id="1225476"/>
    <lineage>
        <taxon>Bacteria</taxon>
        <taxon>Pseudomonadati</taxon>
        <taxon>Pseudomonadota</taxon>
        <taxon>Gammaproteobacteria</taxon>
        <taxon>Legionellales</taxon>
        <taxon>Coxiellaceae</taxon>
        <taxon>Rickettsiella</taxon>
    </lineage>
</organism>